<proteinExistence type="predicted"/>
<evidence type="ECO:0000313" key="3">
    <source>
        <dbReference type="Proteomes" id="UP001219537"/>
    </source>
</evidence>
<protein>
    <submittedName>
        <fullName evidence="2">Uncharacterized protein</fullName>
    </submittedName>
</protein>
<gene>
    <name evidence="2" type="ORF">PUN50_26835</name>
</gene>
<name>A0AAQ2YB82_9VIBR</name>
<evidence type="ECO:0000313" key="2">
    <source>
        <dbReference type="EMBL" id="WDG12037.1"/>
    </source>
</evidence>
<dbReference type="AlphaFoldDB" id="A0AAQ2YB82"/>
<reference evidence="2" key="1">
    <citation type="submission" date="2023-02" db="EMBL/GenBank/DDBJ databases">
        <title>Isolation, identification, and genome analysis of Vibrio campbellii in the Penaeus vannamei larvae stage.</title>
        <authorList>
            <person name="Huang T."/>
            <person name="Zhang B."/>
        </authorList>
    </citation>
    <scope>NUCLEOTIDE SEQUENCE</scope>
    <source>
        <strain evidence="2">20220413_1</strain>
        <plasmid evidence="2">p_1</plasmid>
    </source>
</reference>
<dbReference type="Proteomes" id="UP001219537">
    <property type="component" value="Plasmid p_1"/>
</dbReference>
<dbReference type="RefSeq" id="WP_274292249.1">
    <property type="nucleotide sequence ID" value="NZ_CP117990.1"/>
</dbReference>
<organism evidence="2 3">
    <name type="scientific">Vibrio campbellii</name>
    <dbReference type="NCBI Taxonomy" id="680"/>
    <lineage>
        <taxon>Bacteria</taxon>
        <taxon>Pseudomonadati</taxon>
        <taxon>Pseudomonadota</taxon>
        <taxon>Gammaproteobacteria</taxon>
        <taxon>Vibrionales</taxon>
        <taxon>Vibrionaceae</taxon>
        <taxon>Vibrio</taxon>
    </lineage>
</organism>
<keyword evidence="1" id="KW-0732">Signal</keyword>
<dbReference type="EMBL" id="CP117990">
    <property type="protein sequence ID" value="WDG12037.1"/>
    <property type="molecule type" value="Genomic_DNA"/>
</dbReference>
<feature type="signal peptide" evidence="1">
    <location>
        <begin position="1"/>
        <end position="41"/>
    </location>
</feature>
<geneLocation type="plasmid" evidence="2 3">
    <name>p_1</name>
</geneLocation>
<evidence type="ECO:0000256" key="1">
    <source>
        <dbReference type="SAM" id="SignalP"/>
    </source>
</evidence>
<accession>A0AAQ2YB82</accession>
<keyword evidence="2" id="KW-0614">Plasmid</keyword>
<feature type="chain" id="PRO_5042873095" evidence="1">
    <location>
        <begin position="42"/>
        <end position="140"/>
    </location>
</feature>
<sequence>MMIESQVKSVCEKPKRKIHMIKIWRLAIGMLVTTCPTMAFAEVAVSGVKGKVNYFQVHKDPTDASNEGQRFIVSLDTTQPVTICGESGYWTGTLDTEGGKAIYSAVLSAAMADKEIILQGNSENTCLAGNMLIRNVLLVY</sequence>